<protein>
    <submittedName>
        <fullName evidence="3">PQQ-dependent catabolism-associated CXXCW motif protein</fullName>
    </submittedName>
</protein>
<feature type="chain" id="PRO_5045655799" evidence="1">
    <location>
        <begin position="30"/>
        <end position="190"/>
    </location>
</feature>
<dbReference type="Gene3D" id="3.40.250.10">
    <property type="entry name" value="Rhodanese-like domain"/>
    <property type="match status" value="1"/>
</dbReference>
<dbReference type="NCBIfam" id="TIGR03865">
    <property type="entry name" value="PQQ_CXXCW"/>
    <property type="match status" value="1"/>
</dbReference>
<reference evidence="3 4" key="1">
    <citation type="submission" date="2024-02" db="EMBL/GenBank/DDBJ databases">
        <title>Expansion and revision of Xanthobacter and proposal of Roseixanthobacter gen. nov.</title>
        <authorList>
            <person name="Soltysiak M.P.M."/>
            <person name="Jalihal A."/>
            <person name="Ory A."/>
            <person name="Chrisophersen C."/>
            <person name="Lee A.D."/>
            <person name="Boulton J."/>
            <person name="Springer M."/>
        </authorList>
    </citation>
    <scope>NUCLEOTIDE SEQUENCE [LARGE SCALE GENOMIC DNA]</scope>
    <source>
        <strain evidence="3 4">23A</strain>
    </source>
</reference>
<evidence type="ECO:0000313" key="4">
    <source>
        <dbReference type="Proteomes" id="UP001604002"/>
    </source>
</evidence>
<dbReference type="EMBL" id="JBAFVH010000008">
    <property type="protein sequence ID" value="MFG1373575.1"/>
    <property type="molecule type" value="Genomic_DNA"/>
</dbReference>
<dbReference type="SUPFAM" id="SSF52821">
    <property type="entry name" value="Rhodanese/Cell cycle control phosphatase"/>
    <property type="match status" value="1"/>
</dbReference>
<gene>
    <name evidence="3" type="ORF">V5F32_15485</name>
</gene>
<feature type="domain" description="Rhodanese" evidence="2">
    <location>
        <begin position="102"/>
        <end position="185"/>
    </location>
</feature>
<dbReference type="RefSeq" id="WP_393993323.1">
    <property type="nucleotide sequence ID" value="NZ_JBAFVH010000008.1"/>
</dbReference>
<organism evidence="3 4">
    <name type="scientific">Xanthobacter oligotrophicus</name>
    <dbReference type="NCBI Taxonomy" id="2607286"/>
    <lineage>
        <taxon>Bacteria</taxon>
        <taxon>Pseudomonadati</taxon>
        <taxon>Pseudomonadota</taxon>
        <taxon>Alphaproteobacteria</taxon>
        <taxon>Hyphomicrobiales</taxon>
        <taxon>Xanthobacteraceae</taxon>
        <taxon>Xanthobacter</taxon>
    </lineage>
</organism>
<evidence type="ECO:0000313" key="3">
    <source>
        <dbReference type="EMBL" id="MFG1373575.1"/>
    </source>
</evidence>
<proteinExistence type="predicted"/>
<accession>A0ABW6ZXV2</accession>
<dbReference type="InterPro" id="IPR022376">
    <property type="entry name" value="PQQ_CXXCW"/>
</dbReference>
<dbReference type="InterPro" id="IPR001763">
    <property type="entry name" value="Rhodanese-like_dom"/>
</dbReference>
<dbReference type="PROSITE" id="PS50206">
    <property type="entry name" value="RHODANESE_3"/>
    <property type="match status" value="1"/>
</dbReference>
<feature type="signal peptide" evidence="1">
    <location>
        <begin position="1"/>
        <end position="29"/>
    </location>
</feature>
<keyword evidence="4" id="KW-1185">Reference proteome</keyword>
<evidence type="ECO:0000259" key="2">
    <source>
        <dbReference type="PROSITE" id="PS50206"/>
    </source>
</evidence>
<sequence length="190" mass="19858">MTAGGAATAARVAFAALCLAACLSGSIAAAEDAPPEPGGYRLEAYRAPTPATLAGAKVLDTDAAAEIWRAGTAAFIDVLPRPPRPAGLPEGTVWRDAPHDSIPAAIWLPNVGFGALNSDTEAYFRAGLEAATRGDVNAPLVIFCQRQCWMSWNAAKRALEDGYRNVAWFPEGTDGWSQAGLPLTPATPRP</sequence>
<evidence type="ECO:0000256" key="1">
    <source>
        <dbReference type="SAM" id="SignalP"/>
    </source>
</evidence>
<dbReference type="CDD" id="cd00158">
    <property type="entry name" value="RHOD"/>
    <property type="match status" value="1"/>
</dbReference>
<keyword evidence="1" id="KW-0732">Signal</keyword>
<comment type="caution">
    <text evidence="3">The sequence shown here is derived from an EMBL/GenBank/DDBJ whole genome shotgun (WGS) entry which is preliminary data.</text>
</comment>
<dbReference type="Proteomes" id="UP001604002">
    <property type="component" value="Unassembled WGS sequence"/>
</dbReference>
<dbReference type="InterPro" id="IPR036873">
    <property type="entry name" value="Rhodanese-like_dom_sf"/>
</dbReference>
<name>A0ABW6ZXV2_9HYPH</name>